<dbReference type="InterPro" id="IPR000157">
    <property type="entry name" value="TIR_dom"/>
</dbReference>
<sequence>MGYALQLDRKLTEAGFHCFRDEDRIWVGDHLPSKLLTAARRSRVLLVVLSPRALESRWVQEELATYLAVGGERQVIPLFFDRRHPEGLPNAFGQLRDYRGLYDTHDRLQQAEPDLGLLGEIRQRFQGIRQRTLRRGTLAALALGLGVTAMVGWSRLQQARAETVQHEWRERAAGFLQAHRNDMAELALARAHAAGAATGEEDLQRQYREARAKRKLVPLRTLDVLRSERLQHWDAWKDEPYAVIYDPESGKLGLAFQGIRRALPSCSTEPHVASRGSWLAWACGCVLYRLRLDAPDAVQQRALDQELKELVFSAGELRLLERTDTQVHIRGLNVGTLAEQWKRSFPLASPHALVHLCPDAEFLAYSITADARALHLQRWQAGAAAATATLPFLEDLRALNTGGIMLGSVSQDSRCERFILSYAPWTWLGGQPQDFRWLLLAWGDLPPLRFLEPGLREPRVVDRRTGSEAVYLNDSGDLRRLPVVPPMVVAPEVRTLASRVQSFAVWSASEGDSSLQLISMNTRDLEVHETDALMARYPVGVEEALRIRVSSEGSFIAVEGREHISLWKRAVAARPDGIPTMDALSRELGLSLRKDGSFHYTALLEAPHETAQSDAPPEHER</sequence>
<reference evidence="2 3" key="1">
    <citation type="submission" date="2020-05" db="EMBL/GenBank/DDBJ databases">
        <authorList>
            <person name="Whitworth D."/>
        </authorList>
    </citation>
    <scope>NUCLEOTIDE SEQUENCE [LARGE SCALE GENOMIC DNA]</scope>
    <source>
        <strain evidence="2 3">CA046A</strain>
    </source>
</reference>
<dbReference type="PROSITE" id="PS50104">
    <property type="entry name" value="TIR"/>
    <property type="match status" value="1"/>
</dbReference>
<organism evidence="2 3">
    <name type="scientific">Corallococcus exercitus</name>
    <dbReference type="NCBI Taxonomy" id="2316736"/>
    <lineage>
        <taxon>Bacteria</taxon>
        <taxon>Pseudomonadati</taxon>
        <taxon>Myxococcota</taxon>
        <taxon>Myxococcia</taxon>
        <taxon>Myxococcales</taxon>
        <taxon>Cystobacterineae</taxon>
        <taxon>Myxococcaceae</taxon>
        <taxon>Corallococcus</taxon>
    </lineage>
</organism>
<keyword evidence="2" id="KW-0675">Receptor</keyword>
<dbReference type="GO" id="GO:0007165">
    <property type="term" value="P:signal transduction"/>
    <property type="evidence" value="ECO:0007669"/>
    <property type="project" value="InterPro"/>
</dbReference>
<accession>A0A7Y4NDL9</accession>
<gene>
    <name evidence="2" type="ORF">HNS30_07965</name>
</gene>
<feature type="domain" description="TIR" evidence="1">
    <location>
        <begin position="1"/>
        <end position="129"/>
    </location>
</feature>
<name>A0A7Y4NDL9_9BACT</name>
<dbReference type="Proteomes" id="UP000528460">
    <property type="component" value="Unassembled WGS sequence"/>
</dbReference>
<dbReference type="EMBL" id="JABFJW010000042">
    <property type="protein sequence ID" value="NOK08965.1"/>
    <property type="molecule type" value="Genomic_DNA"/>
</dbReference>
<proteinExistence type="predicted"/>
<dbReference type="SUPFAM" id="SSF52200">
    <property type="entry name" value="Toll/Interleukin receptor TIR domain"/>
    <property type="match status" value="1"/>
</dbReference>
<dbReference type="Gene3D" id="3.40.50.10140">
    <property type="entry name" value="Toll/interleukin-1 receptor homology (TIR) domain"/>
    <property type="match status" value="1"/>
</dbReference>
<evidence type="ECO:0000259" key="1">
    <source>
        <dbReference type="PROSITE" id="PS50104"/>
    </source>
</evidence>
<evidence type="ECO:0000313" key="3">
    <source>
        <dbReference type="Proteomes" id="UP000528460"/>
    </source>
</evidence>
<evidence type="ECO:0000313" key="2">
    <source>
        <dbReference type="EMBL" id="NOK08965.1"/>
    </source>
</evidence>
<dbReference type="AlphaFoldDB" id="A0A7Y4NDL9"/>
<protein>
    <submittedName>
        <fullName evidence="2">Toll/interleukin-1 receptor domain-containing protein</fullName>
    </submittedName>
</protein>
<comment type="caution">
    <text evidence="2">The sequence shown here is derived from an EMBL/GenBank/DDBJ whole genome shotgun (WGS) entry which is preliminary data.</text>
</comment>
<dbReference type="InterPro" id="IPR035897">
    <property type="entry name" value="Toll_tir_struct_dom_sf"/>
</dbReference>
<dbReference type="Pfam" id="PF13676">
    <property type="entry name" value="TIR_2"/>
    <property type="match status" value="1"/>
</dbReference>